<feature type="compositionally biased region" description="Low complexity" evidence="12">
    <location>
        <begin position="244"/>
        <end position="255"/>
    </location>
</feature>
<evidence type="ECO:0000259" key="13">
    <source>
        <dbReference type="PROSITE" id="PS50089"/>
    </source>
</evidence>
<dbReference type="GO" id="GO:0006302">
    <property type="term" value="P:double-strand break repair"/>
    <property type="evidence" value="ECO:0007669"/>
    <property type="project" value="TreeGrafter"/>
</dbReference>
<dbReference type="Gene3D" id="3.30.40.10">
    <property type="entry name" value="Zinc/RING finger domain, C3HC4 (zinc finger)"/>
    <property type="match status" value="1"/>
</dbReference>
<dbReference type="PROSITE" id="PS00518">
    <property type="entry name" value="ZF_RING_1"/>
    <property type="match status" value="1"/>
</dbReference>
<dbReference type="RefSeq" id="XP_022154180.1">
    <property type="nucleotide sequence ID" value="XM_022298488.1"/>
</dbReference>
<dbReference type="GO" id="GO:0061630">
    <property type="term" value="F:ubiquitin protein ligase activity"/>
    <property type="evidence" value="ECO:0007669"/>
    <property type="project" value="UniProtKB-EC"/>
</dbReference>
<keyword evidence="9" id="KW-0862">Zinc</keyword>
<dbReference type="Proteomes" id="UP000504603">
    <property type="component" value="Unplaced"/>
</dbReference>
<dbReference type="GO" id="GO:0008270">
    <property type="term" value="F:zinc ion binding"/>
    <property type="evidence" value="ECO:0007669"/>
    <property type="project" value="UniProtKB-KW"/>
</dbReference>
<evidence type="ECO:0000256" key="6">
    <source>
        <dbReference type="ARBA" id="ARBA00022763"/>
    </source>
</evidence>
<feature type="compositionally biased region" description="Basic and acidic residues" evidence="12">
    <location>
        <begin position="101"/>
        <end position="121"/>
    </location>
</feature>
<dbReference type="InterPro" id="IPR017907">
    <property type="entry name" value="Znf_RING_CS"/>
</dbReference>
<feature type="region of interest" description="Disordered" evidence="12">
    <location>
        <begin position="62"/>
        <end position="83"/>
    </location>
</feature>
<dbReference type="GeneID" id="111021497"/>
<reference evidence="15" key="1">
    <citation type="submission" date="2025-08" db="UniProtKB">
        <authorList>
            <consortium name="RefSeq"/>
        </authorList>
    </citation>
    <scope>IDENTIFICATION</scope>
    <source>
        <strain evidence="15">OHB3-1</strain>
    </source>
</reference>
<dbReference type="InterPro" id="IPR001841">
    <property type="entry name" value="Znf_RING"/>
</dbReference>
<dbReference type="InterPro" id="IPR051657">
    <property type="entry name" value="RNF168/RNF169_E3_ubiq-ligase"/>
</dbReference>
<evidence type="ECO:0000256" key="12">
    <source>
        <dbReference type="SAM" id="MobiDB-lite"/>
    </source>
</evidence>
<keyword evidence="5" id="KW-0479">Metal-binding</keyword>
<gene>
    <name evidence="15" type="primary">LOC111021497</name>
</gene>
<feature type="domain" description="RING-type" evidence="13">
    <location>
        <begin position="146"/>
        <end position="185"/>
    </location>
</feature>
<name>A0A6J1DIW8_MOMCH</name>
<dbReference type="InterPro" id="IPR013083">
    <property type="entry name" value="Znf_RING/FYVE/PHD"/>
</dbReference>
<evidence type="ECO:0000256" key="5">
    <source>
        <dbReference type="ARBA" id="ARBA00022723"/>
    </source>
</evidence>
<dbReference type="Pfam" id="PF00097">
    <property type="entry name" value="zf-C3HC4"/>
    <property type="match status" value="1"/>
</dbReference>
<evidence type="ECO:0000256" key="8">
    <source>
        <dbReference type="ARBA" id="ARBA00022786"/>
    </source>
</evidence>
<evidence type="ECO:0000256" key="7">
    <source>
        <dbReference type="ARBA" id="ARBA00022771"/>
    </source>
</evidence>
<dbReference type="SUPFAM" id="SSF57850">
    <property type="entry name" value="RING/U-box"/>
    <property type="match status" value="1"/>
</dbReference>
<dbReference type="AlphaFoldDB" id="A0A6J1DIW8"/>
<evidence type="ECO:0000313" key="15">
    <source>
        <dbReference type="RefSeq" id="XP_022154180.1"/>
    </source>
</evidence>
<keyword evidence="4" id="KW-0808">Transferase</keyword>
<comment type="subcellular location">
    <subcellularLocation>
        <location evidence="2">Nucleus</location>
    </subcellularLocation>
</comment>
<keyword evidence="7 11" id="KW-0863">Zinc-finger</keyword>
<keyword evidence="6" id="KW-0227">DNA damage</keyword>
<sequence>MLPEGSERQPIESKPLEIGNESQIFFSPRFKSAAAMAGWDEEALLIASLVVDDTPERELRHNKRCVLQSKSPPSGSRRKRRTSTSLISIPVAVLDLDDEESAVKDDPPKERPENAVGEAKKNGGGASSSSPSALPCMDKLREELSCAICLEICFEPSTTPCGHSFCKKCLRSAADKCGKKCPKCRQLISNGRSCTVNTVLWNTIQLLFPKEVEARKQAKECSRSQEKVQNPEKAFYSSFQNHNTRTTGTGTSSRHGSSRRRGEELVSRMTQRAASSNAESRVQSRVQRRSIRPVRMPTRDADVSSSLLRAAPDQDQDAALALRLQREEFMEAFRDSQVQTTSSLSLARANLRAMASRAAVNSRVNDRLDL</sequence>
<dbReference type="PANTHER" id="PTHR23328">
    <property type="entry name" value="RING-TYPE DOMAIN-CONTAINING PROTEIN"/>
    <property type="match status" value="1"/>
</dbReference>
<protein>
    <recommendedName>
        <fullName evidence="3">RING-type E3 ubiquitin transferase</fullName>
        <ecNumber evidence="3">2.3.2.27</ecNumber>
    </recommendedName>
</protein>
<dbReference type="KEGG" id="mcha:111021497"/>
<dbReference type="InterPro" id="IPR018957">
    <property type="entry name" value="Znf_C3HC4_RING-type"/>
</dbReference>
<dbReference type="PROSITE" id="PS50089">
    <property type="entry name" value="ZF_RING_2"/>
    <property type="match status" value="1"/>
</dbReference>
<evidence type="ECO:0000256" key="4">
    <source>
        <dbReference type="ARBA" id="ARBA00022679"/>
    </source>
</evidence>
<keyword evidence="10" id="KW-0539">Nucleus</keyword>
<evidence type="ECO:0000256" key="11">
    <source>
        <dbReference type="PROSITE-ProRule" id="PRU00175"/>
    </source>
</evidence>
<evidence type="ECO:0000256" key="10">
    <source>
        <dbReference type="ARBA" id="ARBA00023242"/>
    </source>
</evidence>
<evidence type="ECO:0000256" key="1">
    <source>
        <dbReference type="ARBA" id="ARBA00000900"/>
    </source>
</evidence>
<organism evidence="14 15">
    <name type="scientific">Momordica charantia</name>
    <name type="common">Bitter gourd</name>
    <name type="synonym">Balsam pear</name>
    <dbReference type="NCBI Taxonomy" id="3673"/>
    <lineage>
        <taxon>Eukaryota</taxon>
        <taxon>Viridiplantae</taxon>
        <taxon>Streptophyta</taxon>
        <taxon>Embryophyta</taxon>
        <taxon>Tracheophyta</taxon>
        <taxon>Spermatophyta</taxon>
        <taxon>Magnoliopsida</taxon>
        <taxon>eudicotyledons</taxon>
        <taxon>Gunneridae</taxon>
        <taxon>Pentapetalae</taxon>
        <taxon>rosids</taxon>
        <taxon>fabids</taxon>
        <taxon>Cucurbitales</taxon>
        <taxon>Cucurbitaceae</taxon>
        <taxon>Momordiceae</taxon>
        <taxon>Momordica</taxon>
    </lineage>
</organism>
<accession>A0A6J1DIW8</accession>
<proteinExistence type="predicted"/>
<dbReference type="SMART" id="SM00184">
    <property type="entry name" value="RING"/>
    <property type="match status" value="1"/>
</dbReference>
<keyword evidence="14" id="KW-1185">Reference proteome</keyword>
<evidence type="ECO:0000256" key="2">
    <source>
        <dbReference type="ARBA" id="ARBA00004123"/>
    </source>
</evidence>
<evidence type="ECO:0000313" key="14">
    <source>
        <dbReference type="Proteomes" id="UP000504603"/>
    </source>
</evidence>
<dbReference type="EC" id="2.3.2.27" evidence="3"/>
<dbReference type="GO" id="GO:0005634">
    <property type="term" value="C:nucleus"/>
    <property type="evidence" value="ECO:0007669"/>
    <property type="project" value="UniProtKB-SubCell"/>
</dbReference>
<dbReference type="GO" id="GO:0031491">
    <property type="term" value="F:nucleosome binding"/>
    <property type="evidence" value="ECO:0007669"/>
    <property type="project" value="TreeGrafter"/>
</dbReference>
<comment type="catalytic activity">
    <reaction evidence="1">
        <text>S-ubiquitinyl-[E2 ubiquitin-conjugating enzyme]-L-cysteine + [acceptor protein]-L-lysine = [E2 ubiquitin-conjugating enzyme]-L-cysteine + N(6)-ubiquitinyl-[acceptor protein]-L-lysine.</text>
        <dbReference type="EC" id="2.3.2.27"/>
    </reaction>
</comment>
<feature type="compositionally biased region" description="Polar residues" evidence="12">
    <location>
        <begin position="268"/>
        <end position="279"/>
    </location>
</feature>
<dbReference type="PANTHER" id="PTHR23328:SF0">
    <property type="entry name" value="RING-TYPE DOMAIN-CONTAINING PROTEIN"/>
    <property type="match status" value="1"/>
</dbReference>
<evidence type="ECO:0000256" key="3">
    <source>
        <dbReference type="ARBA" id="ARBA00012483"/>
    </source>
</evidence>
<feature type="region of interest" description="Disordered" evidence="12">
    <location>
        <begin position="98"/>
        <end position="134"/>
    </location>
</feature>
<keyword evidence="8" id="KW-0833">Ubl conjugation pathway</keyword>
<feature type="region of interest" description="Disordered" evidence="12">
    <location>
        <begin position="240"/>
        <end position="288"/>
    </location>
</feature>
<dbReference type="GO" id="GO:0035861">
    <property type="term" value="C:site of double-strand break"/>
    <property type="evidence" value="ECO:0007669"/>
    <property type="project" value="TreeGrafter"/>
</dbReference>
<dbReference type="OrthoDB" id="6105938at2759"/>
<evidence type="ECO:0000256" key="9">
    <source>
        <dbReference type="ARBA" id="ARBA00022833"/>
    </source>
</evidence>